<dbReference type="KEGG" id="tva:4771440"/>
<evidence type="ECO:0000313" key="1">
    <source>
        <dbReference type="EMBL" id="EAY13461.1"/>
    </source>
</evidence>
<evidence type="ECO:0008006" key="3">
    <source>
        <dbReference type="Google" id="ProtNLM"/>
    </source>
</evidence>
<sequence>MSSPINEIAESISKFGGEILNKKVGEAPKIPQLNLQPADIIALFKLLKGDTSSEYDVGFYNIIDTYIAQSWANFTNEQKEEIKKLLINSAKTQINKHSLNRFANICVAVYDLTDKKWTELFNFVLESTPSDVTAKILIRFLASASEEFLTTNFAKIVHFITVSFSTVSNSLKENYFTVLSSLNSEEAFQIEPTLLDIFMTNLIQLIKEDPERQEFVVQTAIEVLVQAPKADSIVPKAITEAIQSIVDTESALPVLSIFPVLNSNSVVALLNRLISVTETYIKEKGALPLELLDSIEDSPIEDLSEDVLETLAKYFSGLLEKPGNTAAIAIFAPLCAQVADVYEDKKMNSIIDICFQGNGLSLCAALLIYQYIIEYEENLSYKIPQTAIIRIFNLMTSPDEKVRQSAVKSAREVINNGFKLTADSAAHLFKVYSVFPAAEKSKFFKLLRDILRSEVNAELISEQAFNFAFDNLKTETDAYIQSEYLSILLLDADYVQDLFTEEANSIICDKCIEMMKSDDEKTWKFASRCMIVMAQDEECQKKIVAVLPRFKQILSQNSNVSDKTRGNIAASYGSLVFSCDLKKEYDNLVDVATRFIQSENSHLISAGALLCEMGAANMSPSVIRKLFETEATVSMTIKEEEQLNDLLHSMIECFDKFRVESQQVTELFKSLSSGNHPVYKGKHFSSFVDKDTVIFKFLKTCISKFKELTPMLVTPMVQWFSSAPSQMFDSILDIITTLVDMKQVNGDDAYLLGETLFNRIGAVHDEGLDEIMLGTLTDLIMVKPDCIDSVRFCAKLVNLYEKLDEEEQPSLKGSVSATILSLCSTSDVHDIVGDELLKDILLAFPGEQGDGNADVMGTALVKMVDSSEKWADMKPFIATTLIRVLMLPNEELKKFEFRNPTINNMKRVTKQILASNPEIEKAVIKDFNKNRSMLNRFKKLFQ</sequence>
<proteinExistence type="predicted"/>
<evidence type="ECO:0000313" key="2">
    <source>
        <dbReference type="Proteomes" id="UP000001542"/>
    </source>
</evidence>
<reference evidence="1" key="1">
    <citation type="submission" date="2006-10" db="EMBL/GenBank/DDBJ databases">
        <authorList>
            <person name="Amadeo P."/>
            <person name="Zhao Q."/>
            <person name="Wortman J."/>
            <person name="Fraser-Liggett C."/>
            <person name="Carlton J."/>
        </authorList>
    </citation>
    <scope>NUCLEOTIDE SEQUENCE</scope>
    <source>
        <strain evidence="1">G3</strain>
    </source>
</reference>
<dbReference type="SMR" id="A2E1L4"/>
<dbReference type="Gene3D" id="1.25.10.10">
    <property type="entry name" value="Leucine-rich Repeat Variant"/>
    <property type="match status" value="1"/>
</dbReference>
<dbReference type="EMBL" id="DS113285">
    <property type="protein sequence ID" value="EAY13461.1"/>
    <property type="molecule type" value="Genomic_DNA"/>
</dbReference>
<dbReference type="VEuPathDB" id="TrichDB:TVAG_206290"/>
<protein>
    <recommendedName>
        <fullName evidence="3">Importin N-terminal domain-containing protein</fullName>
    </recommendedName>
</protein>
<dbReference type="InParanoid" id="A2E1L4"/>
<dbReference type="InterPro" id="IPR016024">
    <property type="entry name" value="ARM-type_fold"/>
</dbReference>
<reference evidence="1" key="2">
    <citation type="journal article" date="2007" name="Science">
        <title>Draft genome sequence of the sexually transmitted pathogen Trichomonas vaginalis.</title>
        <authorList>
            <person name="Carlton J.M."/>
            <person name="Hirt R.P."/>
            <person name="Silva J.C."/>
            <person name="Delcher A.L."/>
            <person name="Schatz M."/>
            <person name="Zhao Q."/>
            <person name="Wortman J.R."/>
            <person name="Bidwell S.L."/>
            <person name="Alsmark U.C.M."/>
            <person name="Besteiro S."/>
            <person name="Sicheritz-Ponten T."/>
            <person name="Noel C.J."/>
            <person name="Dacks J.B."/>
            <person name="Foster P.G."/>
            <person name="Simillion C."/>
            <person name="Van de Peer Y."/>
            <person name="Miranda-Saavedra D."/>
            <person name="Barton G.J."/>
            <person name="Westrop G.D."/>
            <person name="Mueller S."/>
            <person name="Dessi D."/>
            <person name="Fiori P.L."/>
            <person name="Ren Q."/>
            <person name="Paulsen I."/>
            <person name="Zhang H."/>
            <person name="Bastida-Corcuera F.D."/>
            <person name="Simoes-Barbosa A."/>
            <person name="Brown M.T."/>
            <person name="Hayes R.D."/>
            <person name="Mukherjee M."/>
            <person name="Okumura C.Y."/>
            <person name="Schneider R."/>
            <person name="Smith A.J."/>
            <person name="Vanacova S."/>
            <person name="Villalvazo M."/>
            <person name="Haas B.J."/>
            <person name="Pertea M."/>
            <person name="Feldblyum T.V."/>
            <person name="Utterback T.R."/>
            <person name="Shu C.L."/>
            <person name="Osoegawa K."/>
            <person name="de Jong P.J."/>
            <person name="Hrdy I."/>
            <person name="Horvathova L."/>
            <person name="Zubacova Z."/>
            <person name="Dolezal P."/>
            <person name="Malik S.B."/>
            <person name="Logsdon J.M. Jr."/>
            <person name="Henze K."/>
            <person name="Gupta A."/>
            <person name="Wang C.C."/>
            <person name="Dunne R.L."/>
            <person name="Upcroft J.A."/>
            <person name="Upcroft P."/>
            <person name="White O."/>
            <person name="Salzberg S.L."/>
            <person name="Tang P."/>
            <person name="Chiu C.-H."/>
            <person name="Lee Y.-S."/>
            <person name="Embley T.M."/>
            <person name="Coombs G.H."/>
            <person name="Mottram J.C."/>
            <person name="Tachezy J."/>
            <person name="Fraser-Liggett C.M."/>
            <person name="Johnson P.J."/>
        </authorList>
    </citation>
    <scope>NUCLEOTIDE SEQUENCE [LARGE SCALE GENOMIC DNA]</scope>
    <source>
        <strain evidence="1">G3</strain>
    </source>
</reference>
<dbReference type="VEuPathDB" id="TrichDB:TVAGG3_0519160"/>
<dbReference type="SUPFAM" id="SSF48371">
    <property type="entry name" value="ARM repeat"/>
    <property type="match status" value="1"/>
</dbReference>
<dbReference type="Proteomes" id="UP000001542">
    <property type="component" value="Unassembled WGS sequence"/>
</dbReference>
<name>A2E1L4_TRIV3</name>
<keyword evidence="2" id="KW-1185">Reference proteome</keyword>
<gene>
    <name evidence="1" type="ORF">TVAG_206290</name>
</gene>
<dbReference type="RefSeq" id="XP_001325684.1">
    <property type="nucleotide sequence ID" value="XM_001325649.1"/>
</dbReference>
<accession>A2E1L4</accession>
<dbReference type="AlphaFoldDB" id="A2E1L4"/>
<dbReference type="InterPro" id="IPR011989">
    <property type="entry name" value="ARM-like"/>
</dbReference>
<dbReference type="OrthoDB" id="10590481at2759"/>
<organism evidence="1 2">
    <name type="scientific">Trichomonas vaginalis (strain ATCC PRA-98 / G3)</name>
    <dbReference type="NCBI Taxonomy" id="412133"/>
    <lineage>
        <taxon>Eukaryota</taxon>
        <taxon>Metamonada</taxon>
        <taxon>Parabasalia</taxon>
        <taxon>Trichomonadida</taxon>
        <taxon>Trichomonadidae</taxon>
        <taxon>Trichomonas</taxon>
    </lineage>
</organism>